<dbReference type="AlphaFoldDB" id="A0A194W4Y8"/>
<evidence type="ECO:0000313" key="2">
    <source>
        <dbReference type="Proteomes" id="UP000078559"/>
    </source>
</evidence>
<dbReference type="Proteomes" id="UP000078559">
    <property type="component" value="Chromosome 7"/>
</dbReference>
<gene>
    <name evidence="1" type="ORF">VM1G_11754</name>
</gene>
<reference evidence="1" key="1">
    <citation type="submission" date="2014-12" db="EMBL/GenBank/DDBJ databases">
        <title>Genome Sequence of Valsa Canker Pathogens Uncovers a Specific Adaption of Colonization on Woody Bark.</title>
        <authorList>
            <person name="Yin Z."/>
            <person name="Liu H."/>
            <person name="Gao X."/>
            <person name="Li Z."/>
            <person name="Song N."/>
            <person name="Ke X."/>
            <person name="Dai Q."/>
            <person name="Wu Y."/>
            <person name="Sun Y."/>
            <person name="Xu J.-R."/>
            <person name="Kang Z.K."/>
            <person name="Wang L."/>
            <person name="Huang L."/>
        </authorList>
    </citation>
    <scope>NUCLEOTIDE SEQUENCE [LARGE SCALE GENOMIC DNA]</scope>
    <source>
        <strain evidence="1">03-8</strain>
    </source>
</reference>
<keyword evidence="2" id="KW-1185">Reference proteome</keyword>
<sequence>MGFQEFFSHFRTIILHAMFVHFWEVPMLEHPKWLCVVKTDSLDKVRLSSDDWVISSPHLNITVLQKVEYAGESISENMHLFINHISGRVFKTYPGYYMNEECFQNAFA</sequence>
<proteinExistence type="predicted"/>
<accession>A0A194W4Y8</accession>
<dbReference type="EMBL" id="CM003104">
    <property type="protein sequence ID" value="KUI71591.1"/>
    <property type="molecule type" value="Genomic_DNA"/>
</dbReference>
<organism evidence="1 2">
    <name type="scientific">Cytospora mali</name>
    <name type="common">Apple Valsa canker fungus</name>
    <name type="synonym">Valsa mali</name>
    <dbReference type="NCBI Taxonomy" id="578113"/>
    <lineage>
        <taxon>Eukaryota</taxon>
        <taxon>Fungi</taxon>
        <taxon>Dikarya</taxon>
        <taxon>Ascomycota</taxon>
        <taxon>Pezizomycotina</taxon>
        <taxon>Sordariomycetes</taxon>
        <taxon>Sordariomycetidae</taxon>
        <taxon>Diaporthales</taxon>
        <taxon>Cytosporaceae</taxon>
        <taxon>Cytospora</taxon>
    </lineage>
</organism>
<evidence type="ECO:0000313" key="1">
    <source>
        <dbReference type="EMBL" id="KUI71591.1"/>
    </source>
</evidence>
<name>A0A194W4Y8_CYTMA</name>
<protein>
    <submittedName>
        <fullName evidence="1">Uncharacterized protein</fullName>
    </submittedName>
</protein>